<evidence type="ECO:0000256" key="4">
    <source>
        <dbReference type="ARBA" id="ARBA00023136"/>
    </source>
</evidence>
<dbReference type="Gene3D" id="1.10.287.70">
    <property type="match status" value="1"/>
</dbReference>
<dbReference type="PANTHER" id="PTHR10217:SF435">
    <property type="entry name" value="POTASSIUM VOLTAGE-GATED CHANNEL PROTEIN EAG"/>
    <property type="match status" value="1"/>
</dbReference>
<evidence type="ECO:0000256" key="1">
    <source>
        <dbReference type="ARBA" id="ARBA00004141"/>
    </source>
</evidence>
<comment type="subcellular location">
    <subcellularLocation>
        <location evidence="1">Membrane</location>
        <topology evidence="1">Multi-pass membrane protein</topology>
    </subcellularLocation>
</comment>
<evidence type="ECO:0000256" key="7">
    <source>
        <dbReference type="SAM" id="Phobius"/>
    </source>
</evidence>
<dbReference type="EMBL" id="LSRX01000341">
    <property type="protein sequence ID" value="OLQ00065.1"/>
    <property type="molecule type" value="Genomic_DNA"/>
</dbReference>
<protein>
    <submittedName>
        <fullName evidence="8">Potassium voltage-gated channel subfamily H member 6</fullName>
    </submittedName>
</protein>
<feature type="transmembrane region" description="Helical" evidence="7">
    <location>
        <begin position="986"/>
        <end position="1008"/>
    </location>
</feature>
<sequence length="1347" mass="151601">MSAVAASAWIGRSHCRQVNDVTQVSLLLAASVGIILAIRDAVGTYQHGCIVHQRYGFRTFCVVELLDSLFLLPCTFQLICLTVNYDDRVQSRLQEAKQEKEQLSAAYHRCIQEMDEKLRAVSESNILLAERSFADRKRDFAAFLGQLIVWCPRVPAHQQELLRHELCSFVDLWLRVYGEASIDPDKRLQFDCSVLGKCKTAEALHAMGDPWRKILHQLTAELERQSSRLRELELENQGLKIAQSTIERSLPPSSPVSPALRDAAKAESEGVSSKSEPLRREQPESPGKPAQVWQASAPAKSDAEDEAADDKASFSVIRGTRSTRTTTTTGEPTRKPWYIINPQSNAFATWQLITTIALGFVVTVVPYQVGLLELAWDFLLIASCLVDLVFLVDMALNFFTMYPRTTARGIKWEDSLEKIARHYISGWFLIDILTLIPFDIIELTSGAAGMGVGKATKAVRALRLLKLMRILKTSRWLHKLEIAISIPYQQFALARFLLILLLVCHWLACIWAMTLQLASDDFPQWINDIEVVDIQFGIYTRNEPHRVYLSAFYFCSYTMTSVGYGDIGPKNLFERSVCTVIILAAGLCWAYVLGEVCAIVSDMNSESQAFRKKMTDLNTMMWEQGLPYELRCRLRSFFLQNRHQALYVTRQKLRDSMSPQLQSEVCIALNLAWITKVTFFSQFMTLMEENQAKGMDVDSYRIVISDISRELECGAFAQGERFDNVQVLYILSKGLVALNSRVGSNGAVWGEDFVLSDPSLIRPVRGFALTYLEVLNLTRWKFMRVIERRKLTCPQLGQIVRRFCVRLAVRRGVVAHTRRIQRLGLSSKEGADPTASTNTESSQAAERRPKQLPPPPQAPQGIYQPFGSLPGVLDDVERHDVDPRDQELLRAAQNITQSAGTMVGDSYESHMRTLNALKDSEPPAAHGRREQIRRSLREPTYVTRRSSWWHCLPGRCYFDRAASEDRLVDLSCCICRLQLLSADHALLLLALLVGIVLIAVTALFPLLSTDRTWRKVGVDFLLDAAPVAIYVVCLAMLLARIERISALIAMRREVYQAQEMQIFAGAVKDDLLSHWAAVSDITDLWCNRTLPRLELLKELHCQLSSSSPEQLATSLRDLNGRLCKLEDAVGDVKDWWTAQHEGRAPQLQPRVSMLLRSRTLDGLEDGAPGSFSDRLDSMIVEISSQAARSDGPLQMADFLRDAGQSFQADSPTLDLDVETGARRQSLLSFIGEQGATAPDPQGGLRNLDSFCVSAGDGHRASTGDQLPTQERSDRNRFVPLPMLFYNRAFMRWNHQPSAVFAGVAMVLYALLLHVVTMFLTLLGWHVAEHTRNLEHPELQSHGNNFFP</sequence>
<feature type="transmembrane region" description="Helical" evidence="7">
    <location>
        <begin position="580"/>
        <end position="601"/>
    </location>
</feature>
<feature type="region of interest" description="Disordered" evidence="6">
    <location>
        <begin position="825"/>
        <end position="865"/>
    </location>
</feature>
<gene>
    <name evidence="8" type="primary">KCNH6</name>
    <name evidence="8" type="ORF">AK812_SmicGene17309</name>
</gene>
<name>A0A1Q9DXZ3_SYMMI</name>
<dbReference type="Pfam" id="PF00520">
    <property type="entry name" value="Ion_trans"/>
    <property type="match status" value="1"/>
</dbReference>
<dbReference type="Gene3D" id="1.10.287.630">
    <property type="entry name" value="Helix hairpin bin"/>
    <property type="match status" value="1"/>
</dbReference>
<feature type="transmembrane region" description="Helical" evidence="7">
    <location>
        <begin position="492"/>
        <end position="513"/>
    </location>
</feature>
<keyword evidence="4 7" id="KW-0472">Membrane</keyword>
<dbReference type="GO" id="GO:0042391">
    <property type="term" value="P:regulation of membrane potential"/>
    <property type="evidence" value="ECO:0007669"/>
    <property type="project" value="TreeGrafter"/>
</dbReference>
<organism evidence="8 9">
    <name type="scientific">Symbiodinium microadriaticum</name>
    <name type="common">Dinoflagellate</name>
    <name type="synonym">Zooxanthella microadriatica</name>
    <dbReference type="NCBI Taxonomy" id="2951"/>
    <lineage>
        <taxon>Eukaryota</taxon>
        <taxon>Sar</taxon>
        <taxon>Alveolata</taxon>
        <taxon>Dinophyceae</taxon>
        <taxon>Suessiales</taxon>
        <taxon>Symbiodiniaceae</taxon>
        <taxon>Symbiodinium</taxon>
    </lineage>
</organism>
<feature type="compositionally biased region" description="Polar residues" evidence="6">
    <location>
        <begin position="834"/>
        <end position="844"/>
    </location>
</feature>
<dbReference type="GO" id="GO:0005249">
    <property type="term" value="F:voltage-gated potassium channel activity"/>
    <property type="evidence" value="ECO:0007669"/>
    <property type="project" value="InterPro"/>
</dbReference>
<keyword evidence="3 7" id="KW-1133">Transmembrane helix</keyword>
<dbReference type="InterPro" id="IPR018490">
    <property type="entry name" value="cNMP-bd_dom_sf"/>
</dbReference>
<feature type="region of interest" description="Disordered" evidence="6">
    <location>
        <begin position="243"/>
        <end position="316"/>
    </location>
</feature>
<evidence type="ECO:0000256" key="6">
    <source>
        <dbReference type="SAM" id="MobiDB-lite"/>
    </source>
</evidence>
<feature type="coiled-coil region" evidence="5">
    <location>
        <begin position="215"/>
        <end position="242"/>
    </location>
</feature>
<dbReference type="InterPro" id="IPR050818">
    <property type="entry name" value="KCNH_animal-type"/>
</dbReference>
<feature type="transmembrane region" description="Helical" evidence="7">
    <location>
        <begin position="1020"/>
        <end position="1041"/>
    </location>
</feature>
<proteinExistence type="predicted"/>
<dbReference type="InterPro" id="IPR005821">
    <property type="entry name" value="Ion_trans_dom"/>
</dbReference>
<keyword evidence="9" id="KW-1185">Reference proteome</keyword>
<dbReference type="SUPFAM" id="SSF51206">
    <property type="entry name" value="cAMP-binding domain-like"/>
    <property type="match status" value="1"/>
</dbReference>
<feature type="transmembrane region" description="Helical" evidence="7">
    <location>
        <begin position="347"/>
        <end position="369"/>
    </location>
</feature>
<comment type="caution">
    <text evidence="8">The sequence shown here is derived from an EMBL/GenBank/DDBJ whole genome shotgun (WGS) entry which is preliminary data.</text>
</comment>
<evidence type="ECO:0000313" key="8">
    <source>
        <dbReference type="EMBL" id="OLQ00065.1"/>
    </source>
</evidence>
<evidence type="ECO:0000313" key="9">
    <source>
        <dbReference type="Proteomes" id="UP000186817"/>
    </source>
</evidence>
<dbReference type="OrthoDB" id="432483at2759"/>
<dbReference type="Proteomes" id="UP000186817">
    <property type="component" value="Unassembled WGS sequence"/>
</dbReference>
<dbReference type="SUPFAM" id="SSF81324">
    <property type="entry name" value="Voltage-gated potassium channels"/>
    <property type="match status" value="1"/>
</dbReference>
<dbReference type="GO" id="GO:0005886">
    <property type="term" value="C:plasma membrane"/>
    <property type="evidence" value="ECO:0007669"/>
    <property type="project" value="TreeGrafter"/>
</dbReference>
<keyword evidence="2 7" id="KW-0812">Transmembrane</keyword>
<reference evidence="8 9" key="1">
    <citation type="submission" date="2016-02" db="EMBL/GenBank/DDBJ databases">
        <title>Genome analysis of coral dinoflagellate symbionts highlights evolutionary adaptations to a symbiotic lifestyle.</title>
        <authorList>
            <person name="Aranda M."/>
            <person name="Li Y."/>
            <person name="Liew Y.J."/>
            <person name="Baumgarten S."/>
            <person name="Simakov O."/>
            <person name="Wilson M."/>
            <person name="Piel J."/>
            <person name="Ashoor H."/>
            <person name="Bougouffa S."/>
            <person name="Bajic V.B."/>
            <person name="Ryu T."/>
            <person name="Ravasi T."/>
            <person name="Bayer T."/>
            <person name="Micklem G."/>
            <person name="Kim H."/>
            <person name="Bhak J."/>
            <person name="Lajeunesse T.C."/>
            <person name="Voolstra C.R."/>
        </authorList>
    </citation>
    <scope>NUCLEOTIDE SEQUENCE [LARGE SCALE GENOMIC DNA]</scope>
    <source>
        <strain evidence="8 9">CCMP2467</strain>
    </source>
</reference>
<accession>A0A1Q9DXZ3</accession>
<keyword evidence="5" id="KW-0175">Coiled coil</keyword>
<feature type="coiled-coil region" evidence="5">
    <location>
        <begin position="86"/>
        <end position="113"/>
    </location>
</feature>
<dbReference type="PANTHER" id="PTHR10217">
    <property type="entry name" value="VOLTAGE AND LIGAND GATED POTASSIUM CHANNEL"/>
    <property type="match status" value="1"/>
</dbReference>
<dbReference type="InterPro" id="IPR003938">
    <property type="entry name" value="K_chnl_volt-dep_EAG/ELK/ERG"/>
</dbReference>
<evidence type="ECO:0000256" key="3">
    <source>
        <dbReference type="ARBA" id="ARBA00022989"/>
    </source>
</evidence>
<dbReference type="PRINTS" id="PR01463">
    <property type="entry name" value="EAGCHANLFMLY"/>
</dbReference>
<evidence type="ECO:0000256" key="5">
    <source>
        <dbReference type="SAM" id="Coils"/>
    </source>
</evidence>
<evidence type="ECO:0000256" key="2">
    <source>
        <dbReference type="ARBA" id="ARBA00022692"/>
    </source>
</evidence>
<feature type="transmembrane region" description="Helical" evidence="7">
    <location>
        <begin position="1298"/>
        <end position="1324"/>
    </location>
</feature>
<feature type="transmembrane region" description="Helical" evidence="7">
    <location>
        <begin position="375"/>
        <end position="399"/>
    </location>
</feature>
<feature type="transmembrane region" description="Helical" evidence="7">
    <location>
        <begin position="25"/>
        <end position="42"/>
    </location>
</feature>